<dbReference type="EMBL" id="JAZAVK010000134">
    <property type="protein sequence ID" value="KAK7420472.1"/>
    <property type="molecule type" value="Genomic_DNA"/>
</dbReference>
<feature type="compositionally biased region" description="Low complexity" evidence="1">
    <location>
        <begin position="45"/>
        <end position="56"/>
    </location>
</feature>
<gene>
    <name evidence="2" type="ORF">QQZ08_010388</name>
</gene>
<evidence type="ECO:0000256" key="1">
    <source>
        <dbReference type="SAM" id="MobiDB-lite"/>
    </source>
</evidence>
<keyword evidence="3" id="KW-1185">Reference proteome</keyword>
<organism evidence="2 3">
    <name type="scientific">Neonectria magnoliae</name>
    <dbReference type="NCBI Taxonomy" id="2732573"/>
    <lineage>
        <taxon>Eukaryota</taxon>
        <taxon>Fungi</taxon>
        <taxon>Dikarya</taxon>
        <taxon>Ascomycota</taxon>
        <taxon>Pezizomycotina</taxon>
        <taxon>Sordariomycetes</taxon>
        <taxon>Hypocreomycetidae</taxon>
        <taxon>Hypocreales</taxon>
        <taxon>Nectriaceae</taxon>
        <taxon>Neonectria</taxon>
    </lineage>
</organism>
<protein>
    <submittedName>
        <fullName evidence="2">Uncharacterized protein</fullName>
    </submittedName>
</protein>
<comment type="caution">
    <text evidence="2">The sequence shown here is derived from an EMBL/GenBank/DDBJ whole genome shotgun (WGS) entry which is preliminary data.</text>
</comment>
<feature type="compositionally biased region" description="Polar residues" evidence="1">
    <location>
        <begin position="57"/>
        <end position="70"/>
    </location>
</feature>
<sequence length="518" mass="58286">MASVNASQSVPPAMSPMDDDLGKWIDLDGLCEDSLSDGVGRDIEPPSSSIPSKSVSATQIQPEKPTQQTKGPDRATKLRFKPKGHALPRNTSLPEYSVICFPSSPSHPAGIKKKRKDFDDKRRLEVAQCGIGDPCKACERAAGSLGSQLCIREKLTKMRFTSGDLHYIDYTARLLDQELIAGTTHIGPPRQVAISMDYPDNPALHVEVQDYFGNETPPWLCCWVVMNQVGGQIEFHREESARYALPQLLPAKALVNWVENIVTYQDTRNIGFQQAVDAFIMRYSKSSASLPMHNLVRNVHEFNCLTKIRLGLVLCVDEHGNTTPPSCALQTQFGQISKAASQRIEKYVLGELEKIVFGASGIGPSNGIALWASLWCLILMYRKLVRSYIAFQQFPCHVPKDYSGFPECKLEAGTHFYHYLVSIYAALFRATSPLYADFRVTATRQLLNDDELLVRAFMNLRTESFYFRKYQQGQTFWTPAHPLSERESPWMTAPEDQLLRRMILDREADLQAKPPFDN</sequence>
<evidence type="ECO:0000313" key="2">
    <source>
        <dbReference type="EMBL" id="KAK7420472.1"/>
    </source>
</evidence>
<accession>A0ABR1HHL8</accession>
<feature type="region of interest" description="Disordered" evidence="1">
    <location>
        <begin position="35"/>
        <end position="75"/>
    </location>
</feature>
<evidence type="ECO:0000313" key="3">
    <source>
        <dbReference type="Proteomes" id="UP001498421"/>
    </source>
</evidence>
<name>A0ABR1HHL8_9HYPO</name>
<dbReference type="Proteomes" id="UP001498421">
    <property type="component" value="Unassembled WGS sequence"/>
</dbReference>
<feature type="region of interest" description="Disordered" evidence="1">
    <location>
        <begin position="1"/>
        <end position="23"/>
    </location>
</feature>
<feature type="compositionally biased region" description="Polar residues" evidence="1">
    <location>
        <begin position="1"/>
        <end position="10"/>
    </location>
</feature>
<reference evidence="2 3" key="1">
    <citation type="journal article" date="2025" name="Microbiol. Resour. Announc.">
        <title>Draft genome sequences for Neonectria magnoliae and Neonectria punicea, canker pathogens of Liriodendron tulipifera and Acer saccharum in West Virginia.</title>
        <authorList>
            <person name="Petronek H.M."/>
            <person name="Kasson M.T."/>
            <person name="Metheny A.M."/>
            <person name="Stauder C.M."/>
            <person name="Lovett B."/>
            <person name="Lynch S.C."/>
            <person name="Garnas J.R."/>
            <person name="Kasson L.R."/>
            <person name="Stajich J.E."/>
        </authorList>
    </citation>
    <scope>NUCLEOTIDE SEQUENCE [LARGE SCALE GENOMIC DNA]</scope>
    <source>
        <strain evidence="2 3">NRRL 64651</strain>
    </source>
</reference>
<proteinExistence type="predicted"/>